<dbReference type="Gene3D" id="2.60.40.10">
    <property type="entry name" value="Immunoglobulins"/>
    <property type="match status" value="1"/>
</dbReference>
<name>A0A8J8JRF8_9BACT</name>
<dbReference type="EMBL" id="WHPF01000006">
    <property type="protein sequence ID" value="NNV55817.1"/>
    <property type="molecule type" value="Genomic_DNA"/>
</dbReference>
<reference evidence="1" key="1">
    <citation type="submission" date="2019-10" db="EMBL/GenBank/DDBJ databases">
        <title>Draft genome sequence of Panacibacter sp. KCS-6.</title>
        <authorList>
            <person name="Yim K.J."/>
        </authorList>
    </citation>
    <scope>NUCLEOTIDE SEQUENCE</scope>
    <source>
        <strain evidence="1">KCS-6</strain>
    </source>
</reference>
<dbReference type="Proteomes" id="UP000598971">
    <property type="component" value="Unassembled WGS sequence"/>
</dbReference>
<dbReference type="InterPro" id="IPR013783">
    <property type="entry name" value="Ig-like_fold"/>
</dbReference>
<gene>
    <name evidence="1" type="ORF">GD597_10130</name>
</gene>
<protein>
    <submittedName>
        <fullName evidence="1">T9SS type A sorting domain-containing protein</fullName>
    </submittedName>
</protein>
<dbReference type="NCBIfam" id="TIGR04183">
    <property type="entry name" value="Por_Secre_tail"/>
    <property type="match status" value="1"/>
</dbReference>
<sequence>MKKITLIILLTIAWSNMYAFTTQGSWRWRKDDGSQTTATWMAAQNVTPTITSPTETLRLRIVLYNDPANAGGLLDGALFEDSSNLPGAHWDTIKLTVGTNAFVLAGTSTNVTDLQATTDQLTAEGLTFVAGKMILATEKLPAQTVAKNKETEYEYVIKPTANLQSGTTYYFRVDAANYPVSKTLPSLITGSLLPIQLAQFTVKPDGNKVKIEWVTASEQNNAQFDIERSTDGVSWTSVAKVKGSGNTSTPTAYSAVDIAPANGTNFYRIKQTDMDGKSRNSEVKSLRMLVQGLSKVNLVQNPVKDAVRVSINDVTAGKISLVLSALNGKTVYNETMQVAANGTYTLGLKQMPAPGMYILHVKGDAIDETLKLMVQ</sequence>
<dbReference type="RefSeq" id="WP_171607747.1">
    <property type="nucleotide sequence ID" value="NZ_WHPF01000006.1"/>
</dbReference>
<evidence type="ECO:0000313" key="2">
    <source>
        <dbReference type="Proteomes" id="UP000598971"/>
    </source>
</evidence>
<comment type="caution">
    <text evidence="1">The sequence shown here is derived from an EMBL/GenBank/DDBJ whole genome shotgun (WGS) entry which is preliminary data.</text>
</comment>
<evidence type="ECO:0000313" key="1">
    <source>
        <dbReference type="EMBL" id="NNV55817.1"/>
    </source>
</evidence>
<proteinExistence type="predicted"/>
<dbReference type="InterPro" id="IPR026444">
    <property type="entry name" value="Secre_tail"/>
</dbReference>
<keyword evidence="2" id="KW-1185">Reference proteome</keyword>
<accession>A0A8J8JRF8</accession>
<dbReference type="AlphaFoldDB" id="A0A8J8JRF8"/>
<organism evidence="1 2">
    <name type="scientific">Limnovirga soli</name>
    <dbReference type="NCBI Taxonomy" id="2656915"/>
    <lineage>
        <taxon>Bacteria</taxon>
        <taxon>Pseudomonadati</taxon>
        <taxon>Bacteroidota</taxon>
        <taxon>Chitinophagia</taxon>
        <taxon>Chitinophagales</taxon>
        <taxon>Chitinophagaceae</taxon>
        <taxon>Limnovirga</taxon>
    </lineage>
</organism>